<organism evidence="4 5">
    <name type="scientific">Monosiga brevicollis</name>
    <name type="common">Choanoflagellate</name>
    <dbReference type="NCBI Taxonomy" id="81824"/>
    <lineage>
        <taxon>Eukaryota</taxon>
        <taxon>Choanoflagellata</taxon>
        <taxon>Craspedida</taxon>
        <taxon>Salpingoecidae</taxon>
        <taxon>Monosiga</taxon>
    </lineage>
</organism>
<keyword evidence="5" id="KW-1185">Reference proteome</keyword>
<name>A9UP91_MONBE</name>
<evidence type="ECO:0000313" key="5">
    <source>
        <dbReference type="Proteomes" id="UP000001357"/>
    </source>
</evidence>
<protein>
    <submittedName>
        <fullName evidence="4">Uncharacterized protein</fullName>
    </submittedName>
</protein>
<dbReference type="EMBL" id="CH991543">
    <property type="protein sequence ID" value="EDQ92379.1"/>
    <property type="molecule type" value="Genomic_DNA"/>
</dbReference>
<proteinExistence type="predicted"/>
<evidence type="ECO:0000256" key="3">
    <source>
        <dbReference type="SAM" id="MobiDB-lite"/>
    </source>
</evidence>
<dbReference type="RefSeq" id="XP_001742141.1">
    <property type="nucleotide sequence ID" value="XM_001742089.1"/>
</dbReference>
<reference evidence="4 5" key="1">
    <citation type="journal article" date="2008" name="Nature">
        <title>The genome of the choanoflagellate Monosiga brevicollis and the origin of metazoans.</title>
        <authorList>
            <consortium name="JGI Sequencing"/>
            <person name="King N."/>
            <person name="Westbrook M.J."/>
            <person name="Young S.L."/>
            <person name="Kuo A."/>
            <person name="Abedin M."/>
            <person name="Chapman J."/>
            <person name="Fairclough S."/>
            <person name="Hellsten U."/>
            <person name="Isogai Y."/>
            <person name="Letunic I."/>
            <person name="Marr M."/>
            <person name="Pincus D."/>
            <person name="Putnam N."/>
            <person name="Rokas A."/>
            <person name="Wright K.J."/>
            <person name="Zuzow R."/>
            <person name="Dirks W."/>
            <person name="Good M."/>
            <person name="Goodstein D."/>
            <person name="Lemons D."/>
            <person name="Li W."/>
            <person name="Lyons J.B."/>
            <person name="Morris A."/>
            <person name="Nichols S."/>
            <person name="Richter D.J."/>
            <person name="Salamov A."/>
            <person name="Bork P."/>
            <person name="Lim W.A."/>
            <person name="Manning G."/>
            <person name="Miller W.T."/>
            <person name="McGinnis W."/>
            <person name="Shapiro H."/>
            <person name="Tjian R."/>
            <person name="Grigoriev I.V."/>
            <person name="Rokhsar D."/>
        </authorList>
    </citation>
    <scope>NUCLEOTIDE SEQUENCE [LARGE SCALE GENOMIC DNA]</scope>
    <source>
        <strain evidence="5">MX1 / ATCC 50154</strain>
    </source>
</reference>
<dbReference type="KEGG" id="mbr:MONBRDRAFT_22003"/>
<feature type="compositionally biased region" description="Polar residues" evidence="3">
    <location>
        <begin position="290"/>
        <end position="300"/>
    </location>
</feature>
<dbReference type="GeneID" id="5888044"/>
<evidence type="ECO:0000313" key="4">
    <source>
        <dbReference type="EMBL" id="EDQ92379.1"/>
    </source>
</evidence>
<dbReference type="eggNOG" id="KOG0379">
    <property type="taxonomic scope" value="Eukaryota"/>
</dbReference>
<accession>A9UP91</accession>
<dbReference type="AlphaFoldDB" id="A9UP91"/>
<dbReference type="SUPFAM" id="SSF117281">
    <property type="entry name" value="Kelch motif"/>
    <property type="match status" value="1"/>
</dbReference>
<dbReference type="STRING" id="81824.A9UP91"/>
<dbReference type="InParanoid" id="A9UP91"/>
<feature type="region of interest" description="Disordered" evidence="3">
    <location>
        <begin position="207"/>
        <end position="309"/>
    </location>
</feature>
<keyword evidence="2" id="KW-0677">Repeat</keyword>
<dbReference type="Gene3D" id="2.120.10.80">
    <property type="entry name" value="Kelch-type beta propeller"/>
    <property type="match status" value="2"/>
</dbReference>
<sequence length="526" mass="57375">MSLSSGCAVHAVLSHAMPRQLTCRAYKDPDYHFARVPLPLPDHIVLYTVDSWPVHANTARAYLELGQDHTPLELGTLSRERNALASRVDVSSSSLQEAVRALEREQGLAKLVVLFGDSAVIQVGLLAPEAPRIQHTWSKTPRQESNKSKLHLSDSGHPSPEQLITSPLATLETLSQPQMDMEPDTSSPPCGSQSSQLLFQDTVKATPVVPSQPSPLEDRIPPAQATSTHPIKPPTQCKEASSPAKADEEAATSVSTPVSGRRSARRASRRNSTALTATDTPAKVAKTTRAPRSTSGTPDQPSGRWGHSFTSIGDGHRALLFGGQGDGFSMCKDYCWMYDSKADAWAVVDTSVPDMPQNRMGHTAVYREADKSIIIYGGAKLKRFLRKVHRYDTQAQSWSVIESQGAKGPALSYHSCTLHNDCLYIFGGNYPCPDPIPDGCSNKVHVFNLTHGDWYEPVVVGDVPSPRSGHAATMVDDDLYIFGGWDAPELFNDLYKLDVILMEFTRVSTQGQPPSPRFVMSCPPIL</sequence>
<evidence type="ECO:0000256" key="2">
    <source>
        <dbReference type="ARBA" id="ARBA00022737"/>
    </source>
</evidence>
<dbReference type="PANTHER" id="PTHR46093:SF19">
    <property type="entry name" value="RAB9 EFFECTOR PROTEIN WITH KELCH MOTIFS-LIKE"/>
    <property type="match status" value="1"/>
</dbReference>
<evidence type="ECO:0000256" key="1">
    <source>
        <dbReference type="ARBA" id="ARBA00022441"/>
    </source>
</evidence>
<keyword evidence="1" id="KW-0880">Kelch repeat</keyword>
<dbReference type="InterPro" id="IPR015915">
    <property type="entry name" value="Kelch-typ_b-propeller"/>
</dbReference>
<dbReference type="PANTHER" id="PTHR46093">
    <property type="entry name" value="ACYL-COA-BINDING DOMAIN-CONTAINING PROTEIN 5"/>
    <property type="match status" value="1"/>
</dbReference>
<feature type="compositionally biased region" description="Basic and acidic residues" evidence="3">
    <location>
        <begin position="141"/>
        <end position="154"/>
    </location>
</feature>
<feature type="region of interest" description="Disordered" evidence="3">
    <location>
        <begin position="134"/>
        <end position="163"/>
    </location>
</feature>
<dbReference type="Pfam" id="PF24681">
    <property type="entry name" value="Kelch_KLHDC2_KLHL20_DRC7"/>
    <property type="match status" value="1"/>
</dbReference>
<gene>
    <name evidence="4" type="ORF">MONBRDRAFT_22003</name>
</gene>
<dbReference type="Proteomes" id="UP000001357">
    <property type="component" value="Unassembled WGS sequence"/>
</dbReference>